<accession>A0A1G2LRK2</accession>
<reference evidence="1 2" key="1">
    <citation type="journal article" date="2016" name="Nat. Commun.">
        <title>Thousands of microbial genomes shed light on interconnected biogeochemical processes in an aquifer system.</title>
        <authorList>
            <person name="Anantharaman K."/>
            <person name="Brown C.T."/>
            <person name="Hug L.A."/>
            <person name="Sharon I."/>
            <person name="Castelle C.J."/>
            <person name="Probst A.J."/>
            <person name="Thomas B.C."/>
            <person name="Singh A."/>
            <person name="Wilkins M.J."/>
            <person name="Karaoz U."/>
            <person name="Brodie E.L."/>
            <person name="Williams K.H."/>
            <person name="Hubbard S.S."/>
            <person name="Banfield J.F."/>
        </authorList>
    </citation>
    <scope>NUCLEOTIDE SEQUENCE [LARGE SCALE GENOMIC DNA]</scope>
</reference>
<evidence type="ECO:0000313" key="1">
    <source>
        <dbReference type="EMBL" id="OHA14270.1"/>
    </source>
</evidence>
<comment type="caution">
    <text evidence="1">The sequence shown here is derived from an EMBL/GenBank/DDBJ whole genome shotgun (WGS) entry which is preliminary data.</text>
</comment>
<protein>
    <submittedName>
        <fullName evidence="1">Uncharacterized protein</fullName>
    </submittedName>
</protein>
<dbReference type="Proteomes" id="UP000177171">
    <property type="component" value="Unassembled WGS sequence"/>
</dbReference>
<proteinExistence type="predicted"/>
<evidence type="ECO:0000313" key="2">
    <source>
        <dbReference type="Proteomes" id="UP000177171"/>
    </source>
</evidence>
<dbReference type="EMBL" id="MHQY01000011">
    <property type="protein sequence ID" value="OHA14270.1"/>
    <property type="molecule type" value="Genomic_DNA"/>
</dbReference>
<organism evidence="1 2">
    <name type="scientific">Candidatus Sungbacteria bacterium RIFCSPLOWO2_12_FULL_41_11</name>
    <dbReference type="NCBI Taxonomy" id="1802286"/>
    <lineage>
        <taxon>Bacteria</taxon>
        <taxon>Candidatus Sungiibacteriota</taxon>
    </lineage>
</organism>
<name>A0A1G2LRK2_9BACT</name>
<gene>
    <name evidence="1" type="ORF">A3G49_05110</name>
</gene>
<sequence length="70" mass="8176">MFKEGVTEEQVKQFVVSYGFAGHCLNPYGEWKGKNLLFFIKVPDKEEVKWVIEFKQRQDVVKDAILNTPV</sequence>
<dbReference type="AlphaFoldDB" id="A0A1G2LRK2"/>